<sequence>MFIFQDLFMFHVQLRTRGYLQLFRSRSFRNQPGASLWQLSIPQLTSGASDCLWLSGNSHKFLLAQQKRQQVAGGRRGRGERVEVEEEVNKN</sequence>
<reference evidence="2 3" key="1">
    <citation type="submission" date="2017-06" db="EMBL/GenBank/DDBJ databases">
        <title>Ant-infecting Ophiocordyceps genomes reveal a high diversity of potential behavioral manipulation genes and a possible major role for enterotoxins.</title>
        <authorList>
            <person name="De Bekker C."/>
            <person name="Evans H.C."/>
            <person name="Brachmann A."/>
            <person name="Hughes D.P."/>
        </authorList>
    </citation>
    <scope>NUCLEOTIDE SEQUENCE [LARGE SCALE GENOMIC DNA]</scope>
    <source>
        <strain evidence="2 3">Map16</strain>
    </source>
</reference>
<feature type="compositionally biased region" description="Basic and acidic residues" evidence="1">
    <location>
        <begin position="77"/>
        <end position="91"/>
    </location>
</feature>
<comment type="caution">
    <text evidence="2">The sequence shown here is derived from an EMBL/GenBank/DDBJ whole genome shotgun (WGS) entry which is preliminary data.</text>
</comment>
<dbReference type="EMBL" id="NJES01000698">
    <property type="protein sequence ID" value="PHH69885.1"/>
    <property type="molecule type" value="Genomic_DNA"/>
</dbReference>
<feature type="region of interest" description="Disordered" evidence="1">
    <location>
        <begin position="72"/>
        <end position="91"/>
    </location>
</feature>
<dbReference type="Proteomes" id="UP000226431">
    <property type="component" value="Unassembled WGS sequence"/>
</dbReference>
<evidence type="ECO:0000313" key="2">
    <source>
        <dbReference type="EMBL" id="PHH69885.1"/>
    </source>
</evidence>
<organism evidence="2 3">
    <name type="scientific">Ophiocordyceps camponoti-rufipedis</name>
    <dbReference type="NCBI Taxonomy" id="2004952"/>
    <lineage>
        <taxon>Eukaryota</taxon>
        <taxon>Fungi</taxon>
        <taxon>Dikarya</taxon>
        <taxon>Ascomycota</taxon>
        <taxon>Pezizomycotina</taxon>
        <taxon>Sordariomycetes</taxon>
        <taxon>Hypocreomycetidae</taxon>
        <taxon>Hypocreales</taxon>
        <taxon>Ophiocordycipitaceae</taxon>
        <taxon>Ophiocordyceps</taxon>
    </lineage>
</organism>
<name>A0A2C5YK55_9HYPO</name>
<protein>
    <submittedName>
        <fullName evidence="2">Uncharacterized protein</fullName>
    </submittedName>
</protein>
<evidence type="ECO:0000313" key="3">
    <source>
        <dbReference type="Proteomes" id="UP000226431"/>
    </source>
</evidence>
<proteinExistence type="predicted"/>
<evidence type="ECO:0000256" key="1">
    <source>
        <dbReference type="SAM" id="MobiDB-lite"/>
    </source>
</evidence>
<keyword evidence="3" id="KW-1185">Reference proteome</keyword>
<dbReference type="AlphaFoldDB" id="A0A2C5YK55"/>
<accession>A0A2C5YK55</accession>
<gene>
    <name evidence="2" type="ORF">CDD80_6392</name>
</gene>